<evidence type="ECO:0000313" key="1">
    <source>
        <dbReference type="EMBL" id="CAK0800970.1"/>
    </source>
</evidence>
<protein>
    <submittedName>
        <fullName evidence="1">Uncharacterized protein</fullName>
    </submittedName>
</protein>
<dbReference type="EMBL" id="CAUYUJ010002481">
    <property type="protein sequence ID" value="CAK0800970.1"/>
    <property type="molecule type" value="Genomic_DNA"/>
</dbReference>
<name>A0ABN9Q8Z6_9DINO</name>
<proteinExistence type="predicted"/>
<organism evidence="1 2">
    <name type="scientific">Prorocentrum cordatum</name>
    <dbReference type="NCBI Taxonomy" id="2364126"/>
    <lineage>
        <taxon>Eukaryota</taxon>
        <taxon>Sar</taxon>
        <taxon>Alveolata</taxon>
        <taxon>Dinophyceae</taxon>
        <taxon>Prorocentrales</taxon>
        <taxon>Prorocentraceae</taxon>
        <taxon>Prorocentrum</taxon>
    </lineage>
</organism>
<reference evidence="1" key="1">
    <citation type="submission" date="2023-10" db="EMBL/GenBank/DDBJ databases">
        <authorList>
            <person name="Chen Y."/>
            <person name="Shah S."/>
            <person name="Dougan E. K."/>
            <person name="Thang M."/>
            <person name="Chan C."/>
        </authorList>
    </citation>
    <scope>NUCLEOTIDE SEQUENCE [LARGE SCALE GENOMIC DNA]</scope>
</reference>
<keyword evidence="2" id="KW-1185">Reference proteome</keyword>
<dbReference type="Proteomes" id="UP001189429">
    <property type="component" value="Unassembled WGS sequence"/>
</dbReference>
<gene>
    <name evidence="1" type="ORF">PCOR1329_LOCUS8989</name>
</gene>
<sequence>MAKASVKVFPTALAIHVYRFDGGAGGMLVCLGSRSQLEAVVKYAVTAVGGRVAEATAKFKTDSFGAPLYTVDAALHVLSPLGIVIPTSAHGIDRQAASAFTSPAASSMAVPFVHDAGDSLVAAACRLIPMMRS</sequence>
<accession>A0ABN9Q8Z6</accession>
<evidence type="ECO:0000313" key="2">
    <source>
        <dbReference type="Proteomes" id="UP001189429"/>
    </source>
</evidence>
<comment type="caution">
    <text evidence="1">The sequence shown here is derived from an EMBL/GenBank/DDBJ whole genome shotgun (WGS) entry which is preliminary data.</text>
</comment>